<gene>
    <name evidence="5" type="ORF">CALVIDRAFT_566336</name>
</gene>
<dbReference type="Pfam" id="PF23562">
    <property type="entry name" value="AMP-binding_C_3"/>
    <property type="match status" value="1"/>
</dbReference>
<dbReference type="Proteomes" id="UP000076738">
    <property type="component" value="Unassembled WGS sequence"/>
</dbReference>
<dbReference type="Pfam" id="PF07993">
    <property type="entry name" value="NAD_binding_4"/>
    <property type="match status" value="1"/>
</dbReference>
<evidence type="ECO:0000259" key="3">
    <source>
        <dbReference type="Pfam" id="PF00501"/>
    </source>
</evidence>
<dbReference type="InterPro" id="IPR051414">
    <property type="entry name" value="Adenylate-forming_Reductase"/>
</dbReference>
<dbReference type="AlphaFoldDB" id="A0A167JHI8"/>
<name>A0A167JHI8_CALVF</name>
<organism evidence="5 6">
    <name type="scientific">Calocera viscosa (strain TUFC12733)</name>
    <dbReference type="NCBI Taxonomy" id="1330018"/>
    <lineage>
        <taxon>Eukaryota</taxon>
        <taxon>Fungi</taxon>
        <taxon>Dikarya</taxon>
        <taxon>Basidiomycota</taxon>
        <taxon>Agaricomycotina</taxon>
        <taxon>Dacrymycetes</taxon>
        <taxon>Dacrymycetales</taxon>
        <taxon>Dacrymycetaceae</taxon>
        <taxon>Calocera</taxon>
    </lineage>
</organism>
<dbReference type="Gene3D" id="3.40.50.12780">
    <property type="entry name" value="N-terminal domain of ligase-like"/>
    <property type="match status" value="1"/>
</dbReference>
<dbReference type="SUPFAM" id="SSF51735">
    <property type="entry name" value="NAD(P)-binding Rossmann-fold domains"/>
    <property type="match status" value="1"/>
</dbReference>
<evidence type="ECO:0000313" key="6">
    <source>
        <dbReference type="Proteomes" id="UP000076738"/>
    </source>
</evidence>
<evidence type="ECO:0000313" key="5">
    <source>
        <dbReference type="EMBL" id="KZO93602.1"/>
    </source>
</evidence>
<protein>
    <submittedName>
        <fullName evidence="5">Acetyl-CoA synthetase-like protein</fullName>
    </submittedName>
</protein>
<dbReference type="PANTHER" id="PTHR43439">
    <property type="entry name" value="PHENYLACETATE-COENZYME A LIGASE"/>
    <property type="match status" value="1"/>
</dbReference>
<sequence length="1143" mass="127123">MSATSTPSTMLHERPAIICPPGHVTQQAANVSTFTPPPFDGSLPFGDFIDWHLTYSEYHNYCILVEEGEQENVPVTYGEFCRAIHRVARQIQDAVPDGPARENGMPKTVALLSGADALTYLTLLLGIMRAGFEAFPLSNRNSDHGIRHLLTGADAHYLVGSVGTNDKPRTALQQSIQNVLTGLKSDSYDFTLISEPHFSQVYPRLAQRPIPAYHRDEDIDGTPILPPLSTMPSYKDANPHTHPCFILHSSGSTKFPKIIRQNQRAMRHWVDWPWYGDVDLGGTVGSVVGLPGFHAGGVTFGIGHPLGCGVTLVNFMPVEPATQVSPDTALLSFRKSNCDWCFGIPAFLDTYSNDPEIIKFLATKTAVVFGSSPLPEEAGDRLVAGGVNLVNIYGATETGIVSRLCFERRTDWLYTEISPMVNHRLQEDDDAGDIYRLVFEPNHYYSPAVYNIPGELAYDTNDVAVPHATRKNRYRILGRADDQIMHSTGEKTNPGPLENILCGSPLIKAAIYFGRARTQAGVVVEPFTAVDITSDAAIAEFRNKIWPYIERANKFGPSHSRVFKEYVLIADPIRKPFARTPKGSIARNGVLTQYEEEIEQIYAIVHEYNQYEWAQPPTSWDDESTYDFIARVINGVMEEPTNGKVDPLRDLLQATLIRNSIINALRHCPFLTGQSEDQKEMDPARYIPQNIVFAHPTITSLNDFVARLIHGSRKDGQPNHDTAKMLELVAKYGTEWPSSNKAKGVGDRVLDRNDINSQPQAECVLLTGSTGTLGAYLLSALLLDDKVDKVYAFNRPSTSQTIMERQLDALVDRGIPDKMIHHPKLFLLEGDTTARDLGLDMSVYNELLSSVTCIIHNAWRLDFNMSVSSFESHIRGARNLMDLALKSERPSKPQFLFTSSIGTVANWTRADPVPEEPLDAEVALGTGYGESKWVVDKASCNIMTAASEQCGLRTTTFRIGQLAGSMVNGAWNTTDWVPHIVKAGCILGSLPSMNEEDMISWLPVDAAAISIVQAMHQSTEGNRTLHVCHPYPATWNMTMYAIADYLEQKGQYLDLEPYPGWFQELEASGSKPDAVQKNPALRLLDFLRSGTRSHAHEREAMGFPLIDTTKMKATSSTFNNIPRLDRFDVKRWMEYWESHGLFA</sequence>
<dbReference type="SUPFAM" id="SSF56801">
    <property type="entry name" value="Acetyl-CoA synthetase-like"/>
    <property type="match status" value="1"/>
</dbReference>
<reference evidence="5 6" key="1">
    <citation type="journal article" date="2016" name="Mol. Biol. Evol.">
        <title>Comparative Genomics of Early-Diverging Mushroom-Forming Fungi Provides Insights into the Origins of Lignocellulose Decay Capabilities.</title>
        <authorList>
            <person name="Nagy L.G."/>
            <person name="Riley R."/>
            <person name="Tritt A."/>
            <person name="Adam C."/>
            <person name="Daum C."/>
            <person name="Floudas D."/>
            <person name="Sun H."/>
            <person name="Yadav J.S."/>
            <person name="Pangilinan J."/>
            <person name="Larsson K.H."/>
            <person name="Matsuura K."/>
            <person name="Barry K."/>
            <person name="Labutti K."/>
            <person name="Kuo R."/>
            <person name="Ohm R.A."/>
            <person name="Bhattacharya S.S."/>
            <person name="Shirouzu T."/>
            <person name="Yoshinaga Y."/>
            <person name="Martin F.M."/>
            <person name="Grigoriev I.V."/>
            <person name="Hibbett D.S."/>
        </authorList>
    </citation>
    <scope>NUCLEOTIDE SEQUENCE [LARGE SCALE GENOMIC DNA]</scope>
    <source>
        <strain evidence="5 6">TUFC12733</strain>
    </source>
</reference>
<dbReference type="OrthoDB" id="429813at2759"/>
<evidence type="ECO:0000256" key="2">
    <source>
        <dbReference type="ARBA" id="ARBA00022553"/>
    </source>
</evidence>
<dbReference type="EMBL" id="KV417300">
    <property type="protein sequence ID" value="KZO93602.1"/>
    <property type="molecule type" value="Genomic_DNA"/>
</dbReference>
<keyword evidence="2" id="KW-0597">Phosphoprotein</keyword>
<keyword evidence="1" id="KW-0596">Phosphopantetheine</keyword>
<dbReference type="InterPro" id="IPR036291">
    <property type="entry name" value="NAD(P)-bd_dom_sf"/>
</dbReference>
<feature type="domain" description="AMP-dependent synthetase/ligase" evidence="3">
    <location>
        <begin position="71"/>
        <end position="412"/>
    </location>
</feature>
<keyword evidence="6" id="KW-1185">Reference proteome</keyword>
<dbReference type="InterPro" id="IPR000873">
    <property type="entry name" value="AMP-dep_synth/lig_dom"/>
</dbReference>
<dbReference type="InterPro" id="IPR013120">
    <property type="entry name" value="FAR_NAD-bd"/>
</dbReference>
<proteinExistence type="predicted"/>
<feature type="domain" description="Thioester reductase (TE)" evidence="4">
    <location>
        <begin position="766"/>
        <end position="1008"/>
    </location>
</feature>
<dbReference type="Gene3D" id="3.40.50.720">
    <property type="entry name" value="NAD(P)-binding Rossmann-like Domain"/>
    <property type="match status" value="1"/>
</dbReference>
<accession>A0A167JHI8</accession>
<evidence type="ECO:0000259" key="4">
    <source>
        <dbReference type="Pfam" id="PF07993"/>
    </source>
</evidence>
<dbReference type="PANTHER" id="PTHR43439:SF2">
    <property type="entry name" value="ENZYME, PUTATIVE (JCVI)-RELATED"/>
    <property type="match status" value="1"/>
</dbReference>
<dbReference type="STRING" id="1330018.A0A167JHI8"/>
<dbReference type="InterPro" id="IPR042099">
    <property type="entry name" value="ANL_N_sf"/>
</dbReference>
<evidence type="ECO:0000256" key="1">
    <source>
        <dbReference type="ARBA" id="ARBA00022450"/>
    </source>
</evidence>
<dbReference type="Pfam" id="PF00501">
    <property type="entry name" value="AMP-binding"/>
    <property type="match status" value="1"/>
</dbReference>